<protein>
    <submittedName>
        <fullName evidence="1">Gliding motility protein GldC</fullName>
    </submittedName>
</protein>
<keyword evidence="2" id="KW-1185">Reference proteome</keyword>
<accession>A0A1D8P7S8</accession>
<proteinExistence type="predicted"/>
<dbReference type="AlphaFoldDB" id="A0A1D8P7S8"/>
<dbReference type="RefSeq" id="WP_070236770.1">
    <property type="nucleotide sequence ID" value="NZ_CP017478.1"/>
</dbReference>
<gene>
    <name evidence="1" type="ORF">LPB138_08040</name>
</gene>
<evidence type="ECO:0000313" key="2">
    <source>
        <dbReference type="Proteomes" id="UP000176050"/>
    </source>
</evidence>
<dbReference type="NCBIfam" id="TIGR03515">
    <property type="entry name" value="GldC"/>
    <property type="match status" value="1"/>
</dbReference>
<dbReference type="OrthoDB" id="893422at2"/>
<dbReference type="Proteomes" id="UP000176050">
    <property type="component" value="Chromosome"/>
</dbReference>
<dbReference type="InterPro" id="IPR019854">
    <property type="entry name" value="Motility-assoc_prot_GldC"/>
</dbReference>
<evidence type="ECO:0000313" key="1">
    <source>
        <dbReference type="EMBL" id="AOW20627.1"/>
    </source>
</evidence>
<name>A0A1D8P7S8_9FLAO</name>
<dbReference type="STRING" id="1850246.LPB138_08040"/>
<reference evidence="1 2" key="1">
    <citation type="submission" date="2016-10" db="EMBL/GenBank/DDBJ databases">
        <title>Lutibacter sp. LPB0138, isolated from marine gastropod.</title>
        <authorList>
            <person name="Kim E."/>
            <person name="Yi H."/>
        </authorList>
    </citation>
    <scope>NUCLEOTIDE SEQUENCE [LARGE SCALE GENOMIC DNA]</scope>
    <source>
        <strain evidence="1 2">LPB0138</strain>
    </source>
</reference>
<organism evidence="1 2">
    <name type="scientific">Urechidicola croceus</name>
    <dbReference type="NCBI Taxonomy" id="1850246"/>
    <lineage>
        <taxon>Bacteria</taxon>
        <taxon>Pseudomonadati</taxon>
        <taxon>Bacteroidota</taxon>
        <taxon>Flavobacteriia</taxon>
        <taxon>Flavobacteriales</taxon>
        <taxon>Flavobacteriaceae</taxon>
        <taxon>Urechidicola</taxon>
    </lineage>
</organism>
<dbReference type="EMBL" id="CP017478">
    <property type="protein sequence ID" value="AOW20627.1"/>
    <property type="molecule type" value="Genomic_DNA"/>
</dbReference>
<sequence length="111" mass="12830">MAITHKSKIEFTIGLDENKIPEALSWSADDGNIKDAETKAIMLSVWDNQKKDTLKVDLWTKDMPVDEMKQFFHQTLVSMANTFETATNDEKMSATMRDFCDYFAEKLELKK</sequence>
<dbReference type="Pfam" id="PF19937">
    <property type="entry name" value="GldC-like"/>
    <property type="match status" value="1"/>
</dbReference>
<dbReference type="KEGG" id="lul:LPB138_08040"/>